<gene>
    <name evidence="4" type="ORF">VTK73DRAFT_7728</name>
</gene>
<dbReference type="InterPro" id="IPR013919">
    <property type="entry name" value="Pex16"/>
</dbReference>
<evidence type="ECO:0000313" key="5">
    <source>
        <dbReference type="Proteomes" id="UP001586593"/>
    </source>
</evidence>
<name>A0ABR3WD56_9PEZI</name>
<evidence type="ECO:0000256" key="2">
    <source>
        <dbReference type="RuleBase" id="RU365003"/>
    </source>
</evidence>
<evidence type="ECO:0000256" key="1">
    <source>
        <dbReference type="ARBA" id="ARBA00009505"/>
    </source>
</evidence>
<evidence type="ECO:0000256" key="3">
    <source>
        <dbReference type="SAM" id="MobiDB-lite"/>
    </source>
</evidence>
<comment type="similarity">
    <text evidence="1 2">Belongs to the peroxin-16 family.</text>
</comment>
<proteinExistence type="inferred from homology"/>
<keyword evidence="2" id="KW-0576">Peroxisome</keyword>
<keyword evidence="5" id="KW-1185">Reference proteome</keyword>
<evidence type="ECO:0000313" key="4">
    <source>
        <dbReference type="EMBL" id="KAL1858944.1"/>
    </source>
</evidence>
<sequence length="442" mass="49032">MAGASRSLPTRPWSVHDVVALPPKWLHMYGEFISKNASQVSQIESALRSLTYVIPGRFRDAEIASESIHSGVQLLSMYHDTLLARAVSLSKLPLSAVARIPSPHSRYTRFWTERNPLYRRVAYLLQIVQYVELLCEMVAKRRGERARWRVVVLLEAVKAACRLLLLRITRSRPVVSPPLPEREPVPEPAAEDDEEEAKQALAELMGEEDREEETAAAEDQHTNGAAKGGGLPPQNGHANGAIANGKAKASMRRPPSPASSHGHEWQMPRTGMSLPPLPAATDISSYLLSRVLTADDIKPATRLLNQLRDPSAVAAEVLHILAPLVYALALAQSLGAGLGSSPDKAAAARRRSSWYPWLLGISLELAARQLRDNKGLRTTALEREEWSRRGRALWWWAMRGPAYETVVKPLVGGVKKRVPNLVAGILEDYEYLWENYYFSTSS</sequence>
<comment type="subcellular location">
    <subcellularLocation>
        <location evidence="2">Peroxisome membrane</location>
    </subcellularLocation>
</comment>
<organism evidence="4 5">
    <name type="scientific">Phialemonium thermophilum</name>
    <dbReference type="NCBI Taxonomy" id="223376"/>
    <lineage>
        <taxon>Eukaryota</taxon>
        <taxon>Fungi</taxon>
        <taxon>Dikarya</taxon>
        <taxon>Ascomycota</taxon>
        <taxon>Pezizomycotina</taxon>
        <taxon>Sordariomycetes</taxon>
        <taxon>Sordariomycetidae</taxon>
        <taxon>Cephalothecales</taxon>
        <taxon>Cephalothecaceae</taxon>
        <taxon>Phialemonium</taxon>
    </lineage>
</organism>
<feature type="region of interest" description="Disordered" evidence="3">
    <location>
        <begin position="175"/>
        <end position="270"/>
    </location>
</feature>
<dbReference type="Proteomes" id="UP001586593">
    <property type="component" value="Unassembled WGS sequence"/>
</dbReference>
<dbReference type="PANTHER" id="PTHR13299">
    <property type="entry name" value="PEROXISOMAL MEMBRANE PROTEIN PEX16"/>
    <property type="match status" value="1"/>
</dbReference>
<comment type="caution">
    <text evidence="4">The sequence shown here is derived from an EMBL/GenBank/DDBJ whole genome shotgun (WGS) entry which is preliminary data.</text>
</comment>
<feature type="compositionally biased region" description="Low complexity" evidence="3">
    <location>
        <begin position="235"/>
        <end position="248"/>
    </location>
</feature>
<protein>
    <recommendedName>
        <fullName evidence="2">Peroxisomal membrane protein PEX16</fullName>
    </recommendedName>
</protein>
<dbReference type="PANTHER" id="PTHR13299:SF0">
    <property type="entry name" value="PEROXISOMAL MEMBRANE PROTEIN PEX16"/>
    <property type="match status" value="1"/>
</dbReference>
<dbReference type="EMBL" id="JAZHXJ010000505">
    <property type="protein sequence ID" value="KAL1858944.1"/>
    <property type="molecule type" value="Genomic_DNA"/>
</dbReference>
<accession>A0ABR3WD56</accession>
<dbReference type="Pfam" id="PF08610">
    <property type="entry name" value="Pex16"/>
    <property type="match status" value="1"/>
</dbReference>
<feature type="compositionally biased region" description="Acidic residues" evidence="3">
    <location>
        <begin position="205"/>
        <end position="216"/>
    </location>
</feature>
<reference evidence="4 5" key="1">
    <citation type="journal article" date="2024" name="Commun. Biol.">
        <title>Comparative genomic analysis of thermophilic fungi reveals convergent evolutionary adaptations and gene losses.</title>
        <authorList>
            <person name="Steindorff A.S."/>
            <person name="Aguilar-Pontes M.V."/>
            <person name="Robinson A.J."/>
            <person name="Andreopoulos B."/>
            <person name="LaButti K."/>
            <person name="Kuo A."/>
            <person name="Mondo S."/>
            <person name="Riley R."/>
            <person name="Otillar R."/>
            <person name="Haridas S."/>
            <person name="Lipzen A."/>
            <person name="Grimwood J."/>
            <person name="Schmutz J."/>
            <person name="Clum A."/>
            <person name="Reid I.D."/>
            <person name="Moisan M.C."/>
            <person name="Butler G."/>
            <person name="Nguyen T.T.M."/>
            <person name="Dewar K."/>
            <person name="Conant G."/>
            <person name="Drula E."/>
            <person name="Henrissat B."/>
            <person name="Hansel C."/>
            <person name="Singer S."/>
            <person name="Hutchinson M.I."/>
            <person name="de Vries R.P."/>
            <person name="Natvig D.O."/>
            <person name="Powell A.J."/>
            <person name="Tsang A."/>
            <person name="Grigoriev I.V."/>
        </authorList>
    </citation>
    <scope>NUCLEOTIDE SEQUENCE [LARGE SCALE GENOMIC DNA]</scope>
    <source>
        <strain evidence="4 5">ATCC 24622</strain>
    </source>
</reference>
<keyword evidence="2" id="KW-0962">Peroxisome biogenesis</keyword>